<evidence type="ECO:0000313" key="1">
    <source>
        <dbReference type="EMBL" id="CAG6447840.1"/>
    </source>
</evidence>
<reference evidence="1" key="1">
    <citation type="submission" date="2021-05" db="EMBL/GenBank/DDBJ databases">
        <authorList>
            <person name="Alioto T."/>
            <person name="Alioto T."/>
            <person name="Gomez Garrido J."/>
        </authorList>
    </citation>
    <scope>NUCLEOTIDE SEQUENCE</scope>
</reference>
<proteinExistence type="predicted"/>
<protein>
    <submittedName>
        <fullName evidence="1">(northern house mosquito) hypothetical protein</fullName>
    </submittedName>
</protein>
<dbReference type="EMBL" id="HBUE01010037">
    <property type="protein sequence ID" value="CAG6447840.1"/>
    <property type="molecule type" value="Transcribed_RNA"/>
</dbReference>
<sequence>MTYVLRFTANCRKKNPAERVRQRYLTIPELRAVQDVIVMVIQHGALSKDIQQVAENDAAGRIQGLTPFLDKGLLRVGGRLQQSELPFKTQHQLLLPKHRVTNLWEAASSSTPLSSRRSRRC</sequence>
<dbReference type="AlphaFoldDB" id="A0A8D8EVJ4"/>
<accession>A0A8D8EVJ4</accession>
<organism evidence="1">
    <name type="scientific">Culex pipiens</name>
    <name type="common">House mosquito</name>
    <dbReference type="NCBI Taxonomy" id="7175"/>
    <lineage>
        <taxon>Eukaryota</taxon>
        <taxon>Metazoa</taxon>
        <taxon>Ecdysozoa</taxon>
        <taxon>Arthropoda</taxon>
        <taxon>Hexapoda</taxon>
        <taxon>Insecta</taxon>
        <taxon>Pterygota</taxon>
        <taxon>Neoptera</taxon>
        <taxon>Endopterygota</taxon>
        <taxon>Diptera</taxon>
        <taxon>Nematocera</taxon>
        <taxon>Culicoidea</taxon>
        <taxon>Culicidae</taxon>
        <taxon>Culicinae</taxon>
        <taxon>Culicini</taxon>
        <taxon>Culex</taxon>
        <taxon>Culex</taxon>
    </lineage>
</organism>
<name>A0A8D8EVJ4_CULPI</name>